<dbReference type="GO" id="GO:0080120">
    <property type="term" value="P:CAAX-box protein maturation"/>
    <property type="evidence" value="ECO:0007669"/>
    <property type="project" value="UniProtKB-ARBA"/>
</dbReference>
<reference evidence="3 6" key="1">
    <citation type="submission" date="2016-05" db="EMBL/GenBank/DDBJ databases">
        <title>Genome Sequence of Pseudomonas citronellolis Strain SJTE-3, an Estrogens and Persistent Organic Pollutants degradation strain.</title>
        <authorList>
            <person name="Liang R."/>
        </authorList>
    </citation>
    <scope>NUCLEOTIDE SEQUENCE [LARGE SCALE GENOMIC DNA]</scope>
    <source>
        <strain evidence="3 6">SJTE-3</strain>
    </source>
</reference>
<proteinExistence type="predicted"/>
<dbReference type="KEGG" id="pcq:PcP3B5_20040"/>
<keyword evidence="4" id="KW-0482">Metalloprotease</keyword>
<dbReference type="Pfam" id="PF02517">
    <property type="entry name" value="Rce1-like"/>
    <property type="match status" value="1"/>
</dbReference>
<feature type="transmembrane region" description="Helical" evidence="1">
    <location>
        <begin position="119"/>
        <end position="145"/>
    </location>
</feature>
<reference evidence="5 7" key="2">
    <citation type="submission" date="2016-10" db="EMBL/GenBank/DDBJ databases">
        <authorList>
            <person name="Varghese N."/>
            <person name="Submissions S."/>
        </authorList>
    </citation>
    <scope>NUCLEOTIDE SEQUENCE [LARGE SCALE GENOMIC DNA]</scope>
    <source>
        <strain evidence="5 7">LMG 18378</strain>
    </source>
</reference>
<dbReference type="GO" id="GO:0004175">
    <property type="term" value="F:endopeptidase activity"/>
    <property type="evidence" value="ECO:0007669"/>
    <property type="project" value="UniProtKB-ARBA"/>
</dbReference>
<dbReference type="OrthoDB" id="5322702at2"/>
<keyword evidence="4" id="KW-0645">Protease</keyword>
<feature type="transmembrane region" description="Helical" evidence="1">
    <location>
        <begin position="231"/>
        <end position="249"/>
    </location>
</feature>
<dbReference type="Proteomes" id="UP000183385">
    <property type="component" value="Unassembled WGS sequence"/>
</dbReference>
<keyword evidence="1" id="KW-0812">Transmembrane</keyword>
<dbReference type="GeneID" id="72995153"/>
<evidence type="ECO:0000313" key="3">
    <source>
        <dbReference type="EMBL" id="ANI14275.1"/>
    </source>
</evidence>
<keyword evidence="1" id="KW-0472">Membrane</keyword>
<evidence type="ECO:0000313" key="4">
    <source>
        <dbReference type="EMBL" id="MDF3840281.1"/>
    </source>
</evidence>
<name>A0A127MQA5_9PSED</name>
<dbReference type="Proteomes" id="UP001220662">
    <property type="component" value="Unassembled WGS sequence"/>
</dbReference>
<dbReference type="STRING" id="53408.A9C11_09885"/>
<dbReference type="AlphaFoldDB" id="A0A127MQA5"/>
<evidence type="ECO:0000313" key="5">
    <source>
        <dbReference type="EMBL" id="SFC68710.1"/>
    </source>
</evidence>
<accession>A0A127MQA5</accession>
<sequence>MLRKLLPLLPGLLLLGGFALGFVQPLGLLIGALFVAWTLYGEQRLPWLLWWPVCLLASFALAAHLLPGTQSWTLWPPRQLSADAPAYALRLSWDKALAGVTLLAWWLRRPPLAGASPDYAGITVVATLFAVPLLATALGLVVWRPKWPDGLWIWLLVNFAVIALTEELIFRGLLQTSLVERLGAPAGIIVSSLLFGLAHLPFSGQFAVVAGIAGLGYGLALHFSGRMLVPILLHGVVNSVHLLLLSYPLHLGLG</sequence>
<feature type="transmembrane region" description="Helical" evidence="1">
    <location>
        <begin position="151"/>
        <end position="170"/>
    </location>
</feature>
<dbReference type="EMBL" id="JARJLR010000022">
    <property type="protein sequence ID" value="MDF3840281.1"/>
    <property type="molecule type" value="Genomic_DNA"/>
</dbReference>
<reference evidence="4" key="3">
    <citation type="submission" date="2023-03" db="EMBL/GenBank/DDBJ databases">
        <title>Draft assemblies of triclosan tolerant bacteria isolated from returned activated sludge.</title>
        <authorList>
            <person name="Van Hamelsveld S."/>
        </authorList>
    </citation>
    <scope>NUCLEOTIDE SEQUENCE</scope>
    <source>
        <strain evidence="4">GW210015_S63</strain>
    </source>
</reference>
<protein>
    <submittedName>
        <fullName evidence="4">CPBP family intramembrane metalloprotease</fullName>
    </submittedName>
    <submittedName>
        <fullName evidence="3">Peptidase</fullName>
    </submittedName>
</protein>
<feature type="transmembrane region" description="Helical" evidence="1">
    <location>
        <begin position="206"/>
        <end position="224"/>
    </location>
</feature>
<dbReference type="PANTHER" id="PTHR43592">
    <property type="entry name" value="CAAX AMINO TERMINAL PROTEASE"/>
    <property type="match status" value="1"/>
</dbReference>
<evidence type="ECO:0000313" key="6">
    <source>
        <dbReference type="Proteomes" id="UP000077748"/>
    </source>
</evidence>
<dbReference type="InterPro" id="IPR003675">
    <property type="entry name" value="Rce1/LyrA-like_dom"/>
</dbReference>
<gene>
    <name evidence="3" type="ORF">A9C11_09885</name>
    <name evidence="4" type="ORF">P3W55_00990</name>
    <name evidence="5" type="ORF">SAMN05216577_10938</name>
</gene>
<keyword evidence="7" id="KW-1185">Reference proteome</keyword>
<dbReference type="RefSeq" id="WP_009621524.1">
    <property type="nucleotide sequence ID" value="NZ_BDGS01000001.1"/>
</dbReference>
<evidence type="ECO:0000259" key="2">
    <source>
        <dbReference type="Pfam" id="PF02517"/>
    </source>
</evidence>
<evidence type="ECO:0000313" key="7">
    <source>
        <dbReference type="Proteomes" id="UP000183385"/>
    </source>
</evidence>
<dbReference type="GO" id="GO:0008237">
    <property type="term" value="F:metallopeptidase activity"/>
    <property type="evidence" value="ECO:0007669"/>
    <property type="project" value="UniProtKB-KW"/>
</dbReference>
<evidence type="ECO:0000256" key="1">
    <source>
        <dbReference type="SAM" id="Phobius"/>
    </source>
</evidence>
<feature type="transmembrane region" description="Helical" evidence="1">
    <location>
        <begin position="12"/>
        <end position="40"/>
    </location>
</feature>
<keyword evidence="4" id="KW-0378">Hydrolase</keyword>
<dbReference type="PANTHER" id="PTHR43592:SF15">
    <property type="entry name" value="CAAX AMINO TERMINAL PROTEASE FAMILY PROTEIN"/>
    <property type="match status" value="1"/>
</dbReference>
<feature type="domain" description="CAAX prenyl protease 2/Lysostaphin resistance protein A-like" evidence="2">
    <location>
        <begin position="150"/>
        <end position="239"/>
    </location>
</feature>
<dbReference type="Proteomes" id="UP000077748">
    <property type="component" value="Chromosome"/>
</dbReference>
<dbReference type="EMBL" id="FOLS01000009">
    <property type="protein sequence ID" value="SFC68710.1"/>
    <property type="molecule type" value="Genomic_DNA"/>
</dbReference>
<feature type="transmembrane region" description="Helical" evidence="1">
    <location>
        <begin position="47"/>
        <end position="67"/>
    </location>
</feature>
<dbReference type="EMBL" id="CP015878">
    <property type="protein sequence ID" value="ANI14275.1"/>
    <property type="molecule type" value="Genomic_DNA"/>
</dbReference>
<keyword evidence="1" id="KW-1133">Transmembrane helix</keyword>
<organism evidence="3 6">
    <name type="scientific">Pseudomonas citronellolis</name>
    <dbReference type="NCBI Taxonomy" id="53408"/>
    <lineage>
        <taxon>Bacteria</taxon>
        <taxon>Pseudomonadati</taxon>
        <taxon>Pseudomonadota</taxon>
        <taxon>Gammaproteobacteria</taxon>
        <taxon>Pseudomonadales</taxon>
        <taxon>Pseudomonadaceae</taxon>
        <taxon>Pseudomonas</taxon>
    </lineage>
</organism>